<dbReference type="InterPro" id="IPR006764">
    <property type="entry name" value="SAM_dep_MeTrfase_SAV2177_type"/>
</dbReference>
<dbReference type="Pfam" id="PF04672">
    <property type="entry name" value="Methyltransf_19"/>
    <property type="match status" value="1"/>
</dbReference>
<comment type="caution">
    <text evidence="1">The sequence shown here is derived from an EMBL/GenBank/DDBJ whole genome shotgun (WGS) entry which is preliminary data.</text>
</comment>
<dbReference type="SUPFAM" id="SSF53335">
    <property type="entry name" value="S-adenosyl-L-methionine-dependent methyltransferases"/>
    <property type="match status" value="1"/>
</dbReference>
<keyword evidence="1" id="KW-0489">Methyltransferase</keyword>
<reference evidence="2" key="1">
    <citation type="journal article" date="2019" name="Int. J. Syst. Evol. Microbiol.">
        <title>The Global Catalogue of Microorganisms (GCM) 10K type strain sequencing project: providing services to taxonomists for standard genome sequencing and annotation.</title>
        <authorList>
            <consortium name="The Broad Institute Genomics Platform"/>
            <consortium name="The Broad Institute Genome Sequencing Center for Infectious Disease"/>
            <person name="Wu L."/>
            <person name="Ma J."/>
        </authorList>
    </citation>
    <scope>NUCLEOTIDE SEQUENCE [LARGE SCALE GENOMIC DNA]</scope>
    <source>
        <strain evidence="2">JCM 14718</strain>
    </source>
</reference>
<gene>
    <name evidence="1" type="ORF">GCM10009765_83790</name>
</gene>
<evidence type="ECO:0000313" key="2">
    <source>
        <dbReference type="Proteomes" id="UP001500618"/>
    </source>
</evidence>
<dbReference type="Proteomes" id="UP001500618">
    <property type="component" value="Unassembled WGS sequence"/>
</dbReference>
<name>A0ABP4VFU2_9ACTN</name>
<keyword evidence="1" id="KW-0808">Transferase</keyword>
<protein>
    <submittedName>
        <fullName evidence="1">SAM-dependent methyltransferase</fullName>
    </submittedName>
</protein>
<accession>A0ABP4VFU2</accession>
<dbReference type="PIRSF" id="PIRSF017393">
    <property type="entry name" value="MTase_SAV2177"/>
    <property type="match status" value="1"/>
</dbReference>
<dbReference type="GO" id="GO:0032259">
    <property type="term" value="P:methylation"/>
    <property type="evidence" value="ECO:0007669"/>
    <property type="project" value="UniProtKB-KW"/>
</dbReference>
<sequence length="279" mass="30887">MSSVGEPSGRDYIPPQIDTNRPSHARVYDLFNGGKDNFEVDRAVFNQISQFAPALPLIVQEQRKWLVRVVRFLAGPAGIDQFLDLGSGLPTAQNTHEIAQQVNPDATVVYVDNDPVVVAHGRAVLEENEHTHFVDADFIDPEKLFANPTVAAHLELDRPMGLLMVGILHLVDEDAKPQDFVAQYLERMAPGSYVAIAQMTMPGKDSENRALGVRVFQTLSAVIEKLTWRDRAEITQFFGDWQVLDPGLTVLNEWWPDGPQVAPMPAEGNLVLGAVARKS</sequence>
<proteinExistence type="predicted"/>
<organism evidence="1 2">
    <name type="scientific">Fodinicola feengrottensis</name>
    <dbReference type="NCBI Taxonomy" id="435914"/>
    <lineage>
        <taxon>Bacteria</taxon>
        <taxon>Bacillati</taxon>
        <taxon>Actinomycetota</taxon>
        <taxon>Actinomycetes</taxon>
        <taxon>Mycobacteriales</taxon>
        <taxon>Fodinicola</taxon>
    </lineage>
</organism>
<dbReference type="EMBL" id="BAAANY010000055">
    <property type="protein sequence ID" value="GAA1723027.1"/>
    <property type="molecule type" value="Genomic_DNA"/>
</dbReference>
<keyword evidence="2" id="KW-1185">Reference proteome</keyword>
<dbReference type="Gene3D" id="3.40.50.150">
    <property type="entry name" value="Vaccinia Virus protein VP39"/>
    <property type="match status" value="1"/>
</dbReference>
<evidence type="ECO:0000313" key="1">
    <source>
        <dbReference type="EMBL" id="GAA1723027.1"/>
    </source>
</evidence>
<dbReference type="RefSeq" id="WP_344315522.1">
    <property type="nucleotide sequence ID" value="NZ_BAAANY010000055.1"/>
</dbReference>
<dbReference type="InterPro" id="IPR029063">
    <property type="entry name" value="SAM-dependent_MTases_sf"/>
</dbReference>
<dbReference type="GO" id="GO:0008168">
    <property type="term" value="F:methyltransferase activity"/>
    <property type="evidence" value="ECO:0007669"/>
    <property type="project" value="UniProtKB-KW"/>
</dbReference>